<organism evidence="3 4">
    <name type="scientific">Alkalihalophilus marmarensis DSM 21297</name>
    <dbReference type="NCBI Taxonomy" id="1188261"/>
    <lineage>
        <taxon>Bacteria</taxon>
        <taxon>Bacillati</taxon>
        <taxon>Bacillota</taxon>
        <taxon>Bacilli</taxon>
        <taxon>Bacillales</taxon>
        <taxon>Bacillaceae</taxon>
        <taxon>Alkalihalophilus</taxon>
    </lineage>
</organism>
<evidence type="ECO:0000313" key="3">
    <source>
        <dbReference type="EMBL" id="ERN54098.1"/>
    </source>
</evidence>
<dbReference type="Gene3D" id="3.40.50.300">
    <property type="entry name" value="P-loop containing nucleotide triphosphate hydrolases"/>
    <property type="match status" value="1"/>
</dbReference>
<feature type="domain" description="Terminase large subunit-like ATPase" evidence="1">
    <location>
        <begin position="79"/>
        <end position="251"/>
    </location>
</feature>
<evidence type="ECO:0000313" key="4">
    <source>
        <dbReference type="Proteomes" id="UP000017170"/>
    </source>
</evidence>
<dbReference type="PANTHER" id="PTHR41287:SF1">
    <property type="entry name" value="PROTEIN YMFN"/>
    <property type="match status" value="1"/>
</dbReference>
<evidence type="ECO:0000259" key="1">
    <source>
        <dbReference type="Pfam" id="PF03354"/>
    </source>
</evidence>
<dbReference type="RefSeq" id="WP_022627284.1">
    <property type="nucleotide sequence ID" value="NZ_ATAE01000008.1"/>
</dbReference>
<dbReference type="InterPro" id="IPR046462">
    <property type="entry name" value="TerL_nuclease"/>
</dbReference>
<reference evidence="3 4" key="1">
    <citation type="journal article" date="2013" name="Genome Announc.">
        <title>Genome Sequence of the Extreme Obligate Alkaliphile Bacillus marmarensis Strain DSM 21297.</title>
        <authorList>
            <person name="Wernick D.G."/>
            <person name="Choi K.Y."/>
            <person name="Tat C.A."/>
            <person name="Lafontaine Rivera J.G."/>
            <person name="Liao J.C."/>
        </authorList>
    </citation>
    <scope>NUCLEOTIDE SEQUENCE [LARGE SCALE GENOMIC DNA]</scope>
    <source>
        <strain evidence="3 4">DSM 21297</strain>
    </source>
</reference>
<dbReference type="InterPro" id="IPR027417">
    <property type="entry name" value="P-loop_NTPase"/>
</dbReference>
<protein>
    <submittedName>
        <fullName evidence="3">Terminase</fullName>
    </submittedName>
</protein>
<sequence length="570" mass="65977">MSLVERVYQYSQDVVYGEIITCKKHKQACERFLNDLAKLEDKEYKYYFDGNELYDFYDWAKMFNHKEGVLAGKPIELNDFQLFLVANIFCWKKKSKHTRRFRRVYIQLARKQGKSQLQALIASYIAFLSEEKQQIYIAGITKDQSKIVYTQMLDQLTSADFLNGKYTSSYGKVTHKKSGSVIEPLSKEARKTGDGKFPSLAVVDEYHAHETDEIYNVLLSGMIGRKEPLMVVITTAGLNLNAPCYKEYQYVSKVLDSENKLQNDEYFIMICELDEGDDIKDESNWIKANPIVCSYQEGIEDLRSRLEVALEMPEKMTEFLTKHMNIWVQHRKSGYMDLAKWNACESKEDIQIHDRAVYIGVDLSATLDLTSVAFLIPIEGGKVIVKSHSFMPKGTLQEKLRTDKVPYDLWERQGYITMTEGDVVDYRAVQSYIIKQVEKYNWSVKEIAFDEWNAQQFANEMTDEGYLMVKIIQGMKTLAPPTKNFRELVYQNKIVHDGNPVLNWAISNAVTRLDVNGNFMLDKSKAAQRIDPIAAVINAHTRSMYHEHPINKPLNLDKYVTDEYLDNLGW</sequence>
<dbReference type="PATRIC" id="fig|1188261.3.peg.956"/>
<dbReference type="InterPro" id="IPR005021">
    <property type="entry name" value="Terminase_largesu-like"/>
</dbReference>
<gene>
    <name evidence="3" type="ORF">A33I_07810</name>
</gene>
<accession>U6SR48</accession>
<comment type="caution">
    <text evidence="3">The sequence shown here is derived from an EMBL/GenBank/DDBJ whole genome shotgun (WGS) entry which is preliminary data.</text>
</comment>
<dbReference type="EMBL" id="ATAE01000008">
    <property type="protein sequence ID" value="ERN54098.1"/>
    <property type="molecule type" value="Genomic_DNA"/>
</dbReference>
<keyword evidence="4" id="KW-1185">Reference proteome</keyword>
<dbReference type="GO" id="GO:0004519">
    <property type="term" value="F:endonuclease activity"/>
    <property type="evidence" value="ECO:0007669"/>
    <property type="project" value="InterPro"/>
</dbReference>
<dbReference type="Pfam" id="PF20441">
    <property type="entry name" value="TerL_nuclease"/>
    <property type="match status" value="1"/>
</dbReference>
<dbReference type="InterPro" id="IPR046461">
    <property type="entry name" value="TerL_ATPase"/>
</dbReference>
<dbReference type="Pfam" id="PF03354">
    <property type="entry name" value="TerL_ATPase"/>
    <property type="match status" value="1"/>
</dbReference>
<dbReference type="Proteomes" id="UP000017170">
    <property type="component" value="Unassembled WGS sequence"/>
</dbReference>
<proteinExistence type="predicted"/>
<name>U6SR48_9BACI</name>
<dbReference type="PANTHER" id="PTHR41287">
    <property type="match status" value="1"/>
</dbReference>
<evidence type="ECO:0000259" key="2">
    <source>
        <dbReference type="Pfam" id="PF20441"/>
    </source>
</evidence>
<dbReference type="AlphaFoldDB" id="U6SR48"/>
<feature type="domain" description="Terminase large subunit-like endonuclease" evidence="2">
    <location>
        <begin position="261"/>
        <end position="547"/>
    </location>
</feature>